<reference evidence="8 9" key="2">
    <citation type="submission" date="2017-06" db="EMBL/GenBank/DDBJ databases">
        <authorList>
            <person name="Kim H.J."/>
            <person name="Triplett B.A."/>
        </authorList>
    </citation>
    <scope>NUCLEOTIDE SEQUENCE [LARGE SCALE GENOMIC DNA]</scope>
    <source>
        <strain evidence="8">Kingella_eburonensis</strain>
    </source>
</reference>
<feature type="transmembrane region" description="Helical" evidence="5">
    <location>
        <begin position="85"/>
        <end position="106"/>
    </location>
</feature>
<sequence>MRRLSALLISIWLGVHIGFGIAAYNIFSKLSHLSDGKILAGNIAGVLFSIVNWFGLLAWLLVFIIARQDNQRRSYGKSRIPAWTIVLLVLIAVNQFLFSPVIAALKTQQSNWLHSLIGGGFGMWHGLSYVIYMIAGLVGLGLCIRLLRLDEQRY</sequence>
<dbReference type="Proteomes" id="UP000215450">
    <property type="component" value="Unassembled WGS sequence"/>
</dbReference>
<feature type="transmembrane region" description="Helical" evidence="5">
    <location>
        <begin position="38"/>
        <end position="64"/>
    </location>
</feature>
<evidence type="ECO:0000313" key="8">
    <source>
        <dbReference type="EMBL" id="SNB84405.1"/>
    </source>
</evidence>
<evidence type="ECO:0000313" key="9">
    <source>
        <dbReference type="Proteomes" id="UP000215450"/>
    </source>
</evidence>
<evidence type="ECO:0000259" key="6">
    <source>
        <dbReference type="Pfam" id="PF13664"/>
    </source>
</evidence>
<feature type="domain" description="TMEM205-like" evidence="6">
    <location>
        <begin position="7"/>
        <end position="109"/>
    </location>
</feature>
<feature type="transmembrane region" description="Helical" evidence="5">
    <location>
        <begin position="126"/>
        <end position="147"/>
    </location>
</feature>
<reference evidence="7" key="1">
    <citation type="submission" date="2017-05" db="EMBL/GenBank/DDBJ databases">
        <authorList>
            <person name="Song R."/>
            <person name="Chenine A.L."/>
            <person name="Ruprecht R.M."/>
        </authorList>
    </citation>
    <scope>NUCLEOTIDE SEQUENCE</scope>
    <source>
        <strain evidence="7">Kingella_eburonensis</strain>
    </source>
</reference>
<evidence type="ECO:0000256" key="4">
    <source>
        <dbReference type="ARBA" id="ARBA00023136"/>
    </source>
</evidence>
<proteinExistence type="predicted"/>
<evidence type="ECO:0000256" key="3">
    <source>
        <dbReference type="ARBA" id="ARBA00022989"/>
    </source>
</evidence>
<organism evidence="8 9">
    <name type="scientific">Kingella negevensis</name>
    <dbReference type="NCBI Taxonomy" id="1522312"/>
    <lineage>
        <taxon>Bacteria</taxon>
        <taxon>Pseudomonadati</taxon>
        <taxon>Pseudomonadota</taxon>
        <taxon>Betaproteobacteria</taxon>
        <taxon>Neisseriales</taxon>
        <taxon>Neisseriaceae</taxon>
        <taxon>Kingella</taxon>
    </lineage>
</organism>
<dbReference type="EMBL" id="FXUV01000030">
    <property type="protein sequence ID" value="SMQ12755.1"/>
    <property type="molecule type" value="Genomic_DNA"/>
</dbReference>
<keyword evidence="3 5" id="KW-1133">Transmembrane helix</keyword>
<accession>A0A238TGH7</accession>
<dbReference type="STRING" id="1522312.GCA_900177895_00249"/>
<name>A0A238TGH7_9NEIS</name>
<dbReference type="Pfam" id="PF13664">
    <property type="entry name" value="DUF4149"/>
    <property type="match status" value="1"/>
</dbReference>
<dbReference type="EMBL" id="FXUV02000087">
    <property type="protein sequence ID" value="SNB84405.1"/>
    <property type="molecule type" value="Genomic_DNA"/>
</dbReference>
<protein>
    <recommendedName>
        <fullName evidence="6">TMEM205-like domain-containing protein</fullName>
    </recommendedName>
</protein>
<dbReference type="AlphaFoldDB" id="A0A238TGH7"/>
<evidence type="ECO:0000313" key="7">
    <source>
        <dbReference type="EMBL" id="SMQ12755.1"/>
    </source>
</evidence>
<keyword evidence="9" id="KW-1185">Reference proteome</keyword>
<evidence type="ECO:0000256" key="2">
    <source>
        <dbReference type="ARBA" id="ARBA00022692"/>
    </source>
</evidence>
<dbReference type="GO" id="GO:0016020">
    <property type="term" value="C:membrane"/>
    <property type="evidence" value="ECO:0007669"/>
    <property type="project" value="UniProtKB-SubCell"/>
</dbReference>
<keyword evidence="2 5" id="KW-0812">Transmembrane</keyword>
<comment type="subcellular location">
    <subcellularLocation>
        <location evidence="1">Membrane</location>
    </subcellularLocation>
</comment>
<keyword evidence="4 5" id="KW-0472">Membrane</keyword>
<dbReference type="RefSeq" id="WP_095062873.1">
    <property type="nucleotide sequence ID" value="NZ_CP123447.1"/>
</dbReference>
<evidence type="ECO:0000256" key="1">
    <source>
        <dbReference type="ARBA" id="ARBA00004370"/>
    </source>
</evidence>
<dbReference type="OrthoDB" id="5797290at2"/>
<dbReference type="InterPro" id="IPR025423">
    <property type="entry name" value="TMEM205-like"/>
</dbReference>
<gene>
    <name evidence="7" type="ORF">KEBURONENSIS_00331</name>
    <name evidence="8" type="ORF">KEBURONENSIS_00627</name>
</gene>
<evidence type="ECO:0000256" key="5">
    <source>
        <dbReference type="SAM" id="Phobius"/>
    </source>
</evidence>